<evidence type="ECO:0000313" key="2">
    <source>
        <dbReference type="Proteomes" id="UP001069090"/>
    </source>
</evidence>
<sequence>MLAQLYARSLAWLSIFLLSLCGSSLSWASPKIIIINSSDAQPYQLAAAALSKHLSDSEELAQYRVELLTITQAQKISELGLGPDSFIVTVGSAAAEYAIQLNPDVAIVNSFITRNAYQAIRGQAAANKAITAVFMDQPIARLIHLASLLKQDQQPYRIGMLSQTALPVDTPHPASIVINSATLLLNQNPIKQIEPLMKNSDVFIVRPNTSLFNRLVAKLVLQLSMRYKTPVIGFSEKYAKAGALLSLYASPENIGQDSAKLIHDWISDTHKNMPAARYGKSFSIVVNQRVAKKMALSVDAEHLTQQLQQRELHKQEENNFADQ</sequence>
<dbReference type="EMBL" id="JAPTGG010000003">
    <property type="protein sequence ID" value="MCZ0864456.1"/>
    <property type="molecule type" value="Genomic_DNA"/>
</dbReference>
<comment type="caution">
    <text evidence="1">The sequence shown here is derived from an EMBL/GenBank/DDBJ whole genome shotgun (WGS) entry which is preliminary data.</text>
</comment>
<proteinExistence type="predicted"/>
<dbReference type="Gene3D" id="3.40.50.2300">
    <property type="match status" value="2"/>
</dbReference>
<dbReference type="Proteomes" id="UP001069090">
    <property type="component" value="Unassembled WGS sequence"/>
</dbReference>
<reference evidence="1 2" key="1">
    <citation type="submission" date="2022-12" db="EMBL/GenBank/DDBJ databases">
        <title>Dasania phycosphaerae sp. nov., isolated from particulate material of the south coast of Korea.</title>
        <authorList>
            <person name="Jiang Y."/>
        </authorList>
    </citation>
    <scope>NUCLEOTIDE SEQUENCE [LARGE SCALE GENOMIC DNA]</scope>
    <source>
        <strain evidence="1 2">GY-19</strain>
    </source>
</reference>
<dbReference type="AlphaFoldDB" id="A0A9J6RJQ0"/>
<dbReference type="RefSeq" id="WP_258330611.1">
    <property type="nucleotide sequence ID" value="NZ_JAPTGG010000003.1"/>
</dbReference>
<organism evidence="1 2">
    <name type="scientific">Dasania phycosphaerae</name>
    <dbReference type="NCBI Taxonomy" id="2950436"/>
    <lineage>
        <taxon>Bacteria</taxon>
        <taxon>Pseudomonadati</taxon>
        <taxon>Pseudomonadota</taxon>
        <taxon>Gammaproteobacteria</taxon>
        <taxon>Cellvibrionales</taxon>
        <taxon>Spongiibacteraceae</taxon>
        <taxon>Dasania</taxon>
    </lineage>
</organism>
<evidence type="ECO:0000313" key="1">
    <source>
        <dbReference type="EMBL" id="MCZ0864456.1"/>
    </source>
</evidence>
<keyword evidence="2" id="KW-1185">Reference proteome</keyword>
<protein>
    <recommendedName>
        <fullName evidence="3">ABC transporter substrate-binding protein</fullName>
    </recommendedName>
</protein>
<gene>
    <name evidence="1" type="ORF">O0V09_04555</name>
</gene>
<dbReference type="PANTHER" id="PTHR35271:SF1">
    <property type="entry name" value="ABC TRANSPORTER, SUBSTRATE-BINDING LIPOPROTEIN"/>
    <property type="match status" value="1"/>
</dbReference>
<evidence type="ECO:0008006" key="3">
    <source>
        <dbReference type="Google" id="ProtNLM"/>
    </source>
</evidence>
<accession>A0A9J6RJQ0</accession>
<dbReference type="PANTHER" id="PTHR35271">
    <property type="entry name" value="ABC TRANSPORTER, SUBSTRATE-BINDING LIPOPROTEIN-RELATED"/>
    <property type="match status" value="1"/>
</dbReference>
<name>A0A9J6RJQ0_9GAMM</name>
<dbReference type="InterPro" id="IPR007487">
    <property type="entry name" value="ABC_transpt-TYRBP-like"/>
</dbReference>